<dbReference type="EnsemblMetazoa" id="SMAR001848-RA">
    <property type="protein sequence ID" value="SMAR001848-PA"/>
    <property type="gene ID" value="SMAR001848"/>
</dbReference>
<name>T1ILL5_STRMM</name>
<sequence>MDICALFFLCFIITGSHLRAIDNNLDKHDEYVDGLLSDLFCPDIHEIQFGSIDCSENPDCGPGMVCCSDVSGIPQCKWGLL</sequence>
<keyword evidence="3" id="KW-1185">Reference proteome</keyword>
<evidence type="ECO:0008006" key="4">
    <source>
        <dbReference type="Google" id="ProtNLM"/>
    </source>
</evidence>
<keyword evidence="1" id="KW-0732">Signal</keyword>
<dbReference type="AlphaFoldDB" id="T1ILL5"/>
<dbReference type="Proteomes" id="UP000014500">
    <property type="component" value="Unassembled WGS sequence"/>
</dbReference>
<dbReference type="EMBL" id="JH430850">
    <property type="status" value="NOT_ANNOTATED_CDS"/>
    <property type="molecule type" value="Genomic_DNA"/>
</dbReference>
<reference evidence="2" key="2">
    <citation type="submission" date="2015-02" db="UniProtKB">
        <authorList>
            <consortium name="EnsemblMetazoa"/>
        </authorList>
    </citation>
    <scope>IDENTIFICATION</scope>
</reference>
<dbReference type="HOGENOM" id="CLU_2576887_0_0_1"/>
<proteinExistence type="predicted"/>
<evidence type="ECO:0000256" key="1">
    <source>
        <dbReference type="SAM" id="SignalP"/>
    </source>
</evidence>
<evidence type="ECO:0000313" key="2">
    <source>
        <dbReference type="EnsemblMetazoa" id="SMAR001848-PA"/>
    </source>
</evidence>
<organism evidence="2 3">
    <name type="scientific">Strigamia maritima</name>
    <name type="common">European centipede</name>
    <name type="synonym">Geophilus maritimus</name>
    <dbReference type="NCBI Taxonomy" id="126957"/>
    <lineage>
        <taxon>Eukaryota</taxon>
        <taxon>Metazoa</taxon>
        <taxon>Ecdysozoa</taxon>
        <taxon>Arthropoda</taxon>
        <taxon>Myriapoda</taxon>
        <taxon>Chilopoda</taxon>
        <taxon>Pleurostigmophora</taxon>
        <taxon>Geophilomorpha</taxon>
        <taxon>Linotaeniidae</taxon>
        <taxon>Strigamia</taxon>
    </lineage>
</organism>
<accession>T1ILL5</accession>
<feature type="signal peptide" evidence="1">
    <location>
        <begin position="1"/>
        <end position="18"/>
    </location>
</feature>
<protein>
    <recommendedName>
        <fullName evidence="4">WAP domain-containing protein</fullName>
    </recommendedName>
</protein>
<reference evidence="3" key="1">
    <citation type="submission" date="2011-05" db="EMBL/GenBank/DDBJ databases">
        <authorList>
            <person name="Richards S.R."/>
            <person name="Qu J."/>
            <person name="Jiang H."/>
            <person name="Jhangiani S.N."/>
            <person name="Agravi P."/>
            <person name="Goodspeed R."/>
            <person name="Gross S."/>
            <person name="Mandapat C."/>
            <person name="Jackson L."/>
            <person name="Mathew T."/>
            <person name="Pu L."/>
            <person name="Thornton R."/>
            <person name="Saada N."/>
            <person name="Wilczek-Boney K.B."/>
            <person name="Lee S."/>
            <person name="Kovar C."/>
            <person name="Wu Y."/>
            <person name="Scherer S.E."/>
            <person name="Worley K.C."/>
            <person name="Muzny D.M."/>
            <person name="Gibbs R."/>
        </authorList>
    </citation>
    <scope>NUCLEOTIDE SEQUENCE</scope>
    <source>
        <strain evidence="3">Brora</strain>
    </source>
</reference>
<feature type="chain" id="PRO_5004589874" description="WAP domain-containing protein" evidence="1">
    <location>
        <begin position="19"/>
        <end position="81"/>
    </location>
</feature>
<evidence type="ECO:0000313" key="3">
    <source>
        <dbReference type="Proteomes" id="UP000014500"/>
    </source>
</evidence>